<reference evidence="1" key="1">
    <citation type="submission" date="2022-12" db="EMBL/GenBank/DDBJ databases">
        <title>Reference genome sequencing for broad-spectrum identification of bacterial and archaeal isolates by mass spectrometry.</title>
        <authorList>
            <person name="Sekiguchi Y."/>
            <person name="Tourlousse D.M."/>
        </authorList>
    </citation>
    <scope>NUCLEOTIDE SEQUENCE</scope>
    <source>
        <strain evidence="1">10succ1</strain>
    </source>
</reference>
<evidence type="ECO:0000313" key="2">
    <source>
        <dbReference type="Proteomes" id="UP001144471"/>
    </source>
</evidence>
<dbReference type="Gene3D" id="2.180.10.10">
    <property type="entry name" value="RHS repeat-associated core"/>
    <property type="match status" value="1"/>
</dbReference>
<dbReference type="AlphaFoldDB" id="A0A9W6GJE1"/>
<dbReference type="EMBL" id="BSDY01000003">
    <property type="protein sequence ID" value="GLI55303.1"/>
    <property type="molecule type" value="Genomic_DNA"/>
</dbReference>
<organism evidence="1 2">
    <name type="scientific">Propionigenium maris DSM 9537</name>
    <dbReference type="NCBI Taxonomy" id="1123000"/>
    <lineage>
        <taxon>Bacteria</taxon>
        <taxon>Fusobacteriati</taxon>
        <taxon>Fusobacteriota</taxon>
        <taxon>Fusobacteriia</taxon>
        <taxon>Fusobacteriales</taxon>
        <taxon>Fusobacteriaceae</taxon>
        <taxon>Propionigenium</taxon>
    </lineage>
</organism>
<sequence>MKNLFLFLVIFTSIFSEGPPSEKKIRRSDYFCQDYIEEEGRFGEMLQMGSRVYDLNGNPLEENRKYYGTIDEKIRYTFDEKNRLTEVFILNEATGSKRREVYHYKGDNLTGKSIYKDGKLVDEETNIFNPKGNLARIENKRGEMVGYIYDDKGRVVMSTDGVVKNYYSYDSAGRMKRDRCEIDDKLVYKREYEYNSSDYVEKVVDYRPEGFRGPECTTVTLYKYNERGDKTEERWKKGEEGIWYIKRLENKYNKNGDLVAVVEYETRDDGIERPIREHIYVHEYF</sequence>
<accession>A0A9W6GJE1</accession>
<evidence type="ECO:0000313" key="1">
    <source>
        <dbReference type="EMBL" id="GLI55303.1"/>
    </source>
</evidence>
<dbReference type="RefSeq" id="WP_281833658.1">
    <property type="nucleotide sequence ID" value="NZ_BSDY01000003.1"/>
</dbReference>
<evidence type="ECO:0008006" key="3">
    <source>
        <dbReference type="Google" id="ProtNLM"/>
    </source>
</evidence>
<name>A0A9W6GJE1_9FUSO</name>
<proteinExistence type="predicted"/>
<comment type="caution">
    <text evidence="1">The sequence shown here is derived from an EMBL/GenBank/DDBJ whole genome shotgun (WGS) entry which is preliminary data.</text>
</comment>
<keyword evidence="2" id="KW-1185">Reference proteome</keyword>
<gene>
    <name evidence="1" type="ORF">PM10SUCC1_08170</name>
</gene>
<protein>
    <recommendedName>
        <fullName evidence="3">YD repeat-containing protein</fullName>
    </recommendedName>
</protein>
<dbReference type="Proteomes" id="UP001144471">
    <property type="component" value="Unassembled WGS sequence"/>
</dbReference>